<dbReference type="AlphaFoldDB" id="A0A1I4V9U4"/>
<reference evidence="3" key="1">
    <citation type="submission" date="2016-10" db="EMBL/GenBank/DDBJ databases">
        <authorList>
            <person name="Varghese N."/>
            <person name="Submissions S."/>
        </authorList>
    </citation>
    <scope>NUCLEOTIDE SEQUENCE [LARGE SCALE GENOMIC DNA]</scope>
    <source>
        <strain evidence="3">DSM 25575</strain>
    </source>
</reference>
<evidence type="ECO:0000313" key="2">
    <source>
        <dbReference type="EMBL" id="SFM97921.1"/>
    </source>
</evidence>
<dbReference type="OrthoDB" id="1254445at2"/>
<sequence length="135" mass="15553">MKKIIVILLTILSVVIVTSCTKDDDSEMPAKERILGKWKFISVVTETIRPSKPVEVTTEYGTEGAYFDFRNDGNIYYALDGNEEQIEPYSIENETTLKINNDACPIKELTREKLVFEYVKVNANYTRKQTYNLAR</sequence>
<dbReference type="EMBL" id="FOVD01000001">
    <property type="protein sequence ID" value="SFM97921.1"/>
    <property type="molecule type" value="Genomic_DNA"/>
</dbReference>
<dbReference type="PROSITE" id="PS51257">
    <property type="entry name" value="PROKAR_LIPOPROTEIN"/>
    <property type="match status" value="1"/>
</dbReference>
<keyword evidence="3" id="KW-1185">Reference proteome</keyword>
<evidence type="ECO:0000256" key="1">
    <source>
        <dbReference type="SAM" id="SignalP"/>
    </source>
</evidence>
<name>A0A1I4V9U4_CHROL</name>
<gene>
    <name evidence="2" type="ORF">SAMN05421594_0058</name>
</gene>
<protein>
    <recommendedName>
        <fullName evidence="4">Lipocalin-like domain-containing protein</fullName>
    </recommendedName>
</protein>
<feature type="chain" id="PRO_5011447652" description="Lipocalin-like domain-containing protein" evidence="1">
    <location>
        <begin position="20"/>
        <end position="135"/>
    </location>
</feature>
<dbReference type="Proteomes" id="UP000198769">
    <property type="component" value="Unassembled WGS sequence"/>
</dbReference>
<evidence type="ECO:0008006" key="4">
    <source>
        <dbReference type="Google" id="ProtNLM"/>
    </source>
</evidence>
<proteinExistence type="predicted"/>
<feature type="signal peptide" evidence="1">
    <location>
        <begin position="1"/>
        <end position="19"/>
    </location>
</feature>
<organism evidence="2 3">
    <name type="scientific">Chryseobacterium oleae</name>
    <dbReference type="NCBI Taxonomy" id="491207"/>
    <lineage>
        <taxon>Bacteria</taxon>
        <taxon>Pseudomonadati</taxon>
        <taxon>Bacteroidota</taxon>
        <taxon>Flavobacteriia</taxon>
        <taxon>Flavobacteriales</taxon>
        <taxon>Weeksellaceae</taxon>
        <taxon>Chryseobacterium group</taxon>
        <taxon>Chryseobacterium</taxon>
    </lineage>
</organism>
<accession>A0A1I4V9U4</accession>
<dbReference type="RefSeq" id="WP_139221952.1">
    <property type="nucleotide sequence ID" value="NZ_FOVD01000001.1"/>
</dbReference>
<keyword evidence="1" id="KW-0732">Signal</keyword>
<evidence type="ECO:0000313" key="3">
    <source>
        <dbReference type="Proteomes" id="UP000198769"/>
    </source>
</evidence>